<reference evidence="5 6" key="1">
    <citation type="submission" date="2016-09" db="EMBL/GenBank/DDBJ databases">
        <title>Extensive genetic diversity and differential bi-allelic expression allows diatom success in the polar Southern Ocean.</title>
        <authorList>
            <consortium name="DOE Joint Genome Institute"/>
            <person name="Mock T."/>
            <person name="Otillar R.P."/>
            <person name="Strauss J."/>
            <person name="Dupont C."/>
            <person name="Frickenhaus S."/>
            <person name="Maumus F."/>
            <person name="Mcmullan M."/>
            <person name="Sanges R."/>
            <person name="Schmutz J."/>
            <person name="Toseland A."/>
            <person name="Valas R."/>
            <person name="Veluchamy A."/>
            <person name="Ward B.J."/>
            <person name="Allen A."/>
            <person name="Barry K."/>
            <person name="Falciatore A."/>
            <person name="Ferrante M."/>
            <person name="Fortunato A.E."/>
            <person name="Gloeckner G."/>
            <person name="Gruber A."/>
            <person name="Hipkin R."/>
            <person name="Janech M."/>
            <person name="Kroth P."/>
            <person name="Leese F."/>
            <person name="Lindquist E."/>
            <person name="Lyon B.R."/>
            <person name="Martin J."/>
            <person name="Mayer C."/>
            <person name="Parker M."/>
            <person name="Quesneville H."/>
            <person name="Raymond J."/>
            <person name="Uhlig C."/>
            <person name="Valentin K.U."/>
            <person name="Worden A.Z."/>
            <person name="Armbrust E.V."/>
            <person name="Bowler C."/>
            <person name="Green B."/>
            <person name="Moulton V."/>
            <person name="Van Oosterhout C."/>
            <person name="Grigoriev I."/>
        </authorList>
    </citation>
    <scope>NUCLEOTIDE SEQUENCE [LARGE SCALE GENOMIC DNA]</scope>
    <source>
        <strain evidence="5 6">CCMP1102</strain>
    </source>
</reference>
<name>A0A1E7FW76_9STRA</name>
<evidence type="ECO:0000256" key="1">
    <source>
        <dbReference type="ARBA" id="ARBA00022942"/>
    </source>
</evidence>
<dbReference type="InterPro" id="IPR001353">
    <property type="entry name" value="Proteasome_sua/b"/>
</dbReference>
<keyword evidence="1" id="KW-0647">Proteasome</keyword>
<dbReference type="Pfam" id="PF10584">
    <property type="entry name" value="Proteasome_A_N"/>
    <property type="match status" value="1"/>
</dbReference>
<evidence type="ECO:0000256" key="2">
    <source>
        <dbReference type="SAM" id="MobiDB-lite"/>
    </source>
</evidence>
<evidence type="ECO:0000256" key="3">
    <source>
        <dbReference type="SAM" id="SignalP"/>
    </source>
</evidence>
<dbReference type="PANTHER" id="PTHR11599">
    <property type="entry name" value="PROTEASOME SUBUNIT ALPHA/BETA"/>
    <property type="match status" value="1"/>
</dbReference>
<proteinExistence type="predicted"/>
<dbReference type="GO" id="GO:0006511">
    <property type="term" value="P:ubiquitin-dependent protein catabolic process"/>
    <property type="evidence" value="ECO:0007669"/>
    <property type="project" value="InterPro"/>
</dbReference>
<dbReference type="SUPFAM" id="SSF56235">
    <property type="entry name" value="N-terminal nucleophile aminohydrolases (Ntn hydrolases)"/>
    <property type="match status" value="2"/>
</dbReference>
<feature type="compositionally biased region" description="Low complexity" evidence="2">
    <location>
        <begin position="132"/>
        <end position="143"/>
    </location>
</feature>
<dbReference type="EMBL" id="KV784353">
    <property type="protein sequence ID" value="OEU22418.1"/>
    <property type="molecule type" value="Genomic_DNA"/>
</dbReference>
<accession>A0A1E7FW76</accession>
<dbReference type="InParanoid" id="A0A1E7FW76"/>
<protein>
    <recommendedName>
        <fullName evidence="4">Proteasome alpha-type subunits domain-containing protein</fullName>
    </recommendedName>
</protein>
<dbReference type="Gene3D" id="3.60.20.10">
    <property type="entry name" value="Glutamine Phosphoribosylpyrophosphate, subunit 1, domain 1"/>
    <property type="match status" value="1"/>
</dbReference>
<dbReference type="GO" id="GO:0019773">
    <property type="term" value="C:proteasome core complex, alpha-subunit complex"/>
    <property type="evidence" value="ECO:0007669"/>
    <property type="project" value="InterPro"/>
</dbReference>
<dbReference type="KEGG" id="fcy:FRACYDRAFT_232575"/>
<dbReference type="Pfam" id="PF00227">
    <property type="entry name" value="Proteasome"/>
    <property type="match status" value="1"/>
</dbReference>
<dbReference type="OrthoDB" id="47356at2759"/>
<feature type="region of interest" description="Disordered" evidence="2">
    <location>
        <begin position="112"/>
        <end position="143"/>
    </location>
</feature>
<dbReference type="SMART" id="SM00948">
    <property type="entry name" value="Proteasome_A_N"/>
    <property type="match status" value="1"/>
</dbReference>
<feature type="chain" id="PRO_5009193657" description="Proteasome alpha-type subunits domain-containing protein" evidence="3">
    <location>
        <begin position="24"/>
        <end position="327"/>
    </location>
</feature>
<evidence type="ECO:0000313" key="5">
    <source>
        <dbReference type="EMBL" id="OEU22418.1"/>
    </source>
</evidence>
<evidence type="ECO:0000259" key="4">
    <source>
        <dbReference type="SMART" id="SM00948"/>
    </source>
</evidence>
<feature type="compositionally biased region" description="Basic and acidic residues" evidence="2">
    <location>
        <begin position="117"/>
        <end position="126"/>
    </location>
</feature>
<dbReference type="InterPro" id="IPR029055">
    <property type="entry name" value="Ntn_hydrolases_N"/>
</dbReference>
<gene>
    <name evidence="5" type="ORF">FRACYDRAFT_232575</name>
</gene>
<keyword evidence="3" id="KW-0732">Signal</keyword>
<feature type="signal peptide" evidence="3">
    <location>
        <begin position="1"/>
        <end position="23"/>
    </location>
</feature>
<sequence>MMRRIVSLSSLIVFATVSNIIVSSPLVSSSSTYNAYNYDQTTPQFTPDGRLLQVEYASAAADFSPPLIVLECFSSTGNSNSNSNSKSNNNNNSQQDPCLILLTVRKRANSPQNRIVIMDDKDEQQLKKKRGGSSSSSSSSSKSFPYCCVMSGILSDSLCLLQVGMKVAAEHSLRYQTSLGMVALTQALADECQSRVFGGGLRPYGSTLMLCGYDKIYNDEESTLEGDDDEFLSTTSCKRNSNMNKHHRRIPLIYQTDPSGGIIQHHAAQNSDSKNQGMAEFEHRQQSQALSLADRIANLVEILTKEMNNDHNSNKASGVIRLSSTRQ</sequence>
<dbReference type="Proteomes" id="UP000095751">
    <property type="component" value="Unassembled WGS sequence"/>
</dbReference>
<evidence type="ECO:0000313" key="6">
    <source>
        <dbReference type="Proteomes" id="UP000095751"/>
    </source>
</evidence>
<dbReference type="InterPro" id="IPR050115">
    <property type="entry name" value="Proteasome_alpha"/>
</dbReference>
<dbReference type="InterPro" id="IPR000426">
    <property type="entry name" value="Proteasome_asu_N"/>
</dbReference>
<keyword evidence="6" id="KW-1185">Reference proteome</keyword>
<organism evidence="5 6">
    <name type="scientific">Fragilariopsis cylindrus CCMP1102</name>
    <dbReference type="NCBI Taxonomy" id="635003"/>
    <lineage>
        <taxon>Eukaryota</taxon>
        <taxon>Sar</taxon>
        <taxon>Stramenopiles</taxon>
        <taxon>Ochrophyta</taxon>
        <taxon>Bacillariophyta</taxon>
        <taxon>Bacillariophyceae</taxon>
        <taxon>Bacillariophycidae</taxon>
        <taxon>Bacillariales</taxon>
        <taxon>Bacillariaceae</taxon>
        <taxon>Fragilariopsis</taxon>
    </lineage>
</organism>
<feature type="domain" description="Proteasome alpha-type subunits" evidence="4">
    <location>
        <begin position="38"/>
        <end position="60"/>
    </location>
</feature>
<dbReference type="AlphaFoldDB" id="A0A1E7FW76"/>